<evidence type="ECO:0000313" key="1">
    <source>
        <dbReference type="EMBL" id="MFB9069998.1"/>
    </source>
</evidence>
<proteinExistence type="predicted"/>
<evidence type="ECO:0000313" key="2">
    <source>
        <dbReference type="Proteomes" id="UP001589575"/>
    </source>
</evidence>
<reference evidence="1 2" key="1">
    <citation type="submission" date="2024-09" db="EMBL/GenBank/DDBJ databases">
        <authorList>
            <person name="Sun Q."/>
            <person name="Mori K."/>
        </authorList>
    </citation>
    <scope>NUCLEOTIDE SEQUENCE [LARGE SCALE GENOMIC DNA]</scope>
    <source>
        <strain evidence="1 2">CCM 7609</strain>
    </source>
</reference>
<organism evidence="1 2">
    <name type="scientific">Citricoccus parietis</name>
    <dbReference type="NCBI Taxonomy" id="592307"/>
    <lineage>
        <taxon>Bacteria</taxon>
        <taxon>Bacillati</taxon>
        <taxon>Actinomycetota</taxon>
        <taxon>Actinomycetes</taxon>
        <taxon>Micrococcales</taxon>
        <taxon>Micrococcaceae</taxon>
        <taxon>Citricoccus</taxon>
    </lineage>
</organism>
<gene>
    <name evidence="1" type="ORF">ACFFX0_01810</name>
</gene>
<dbReference type="Proteomes" id="UP001589575">
    <property type="component" value="Unassembled WGS sequence"/>
</dbReference>
<name>A0ABV5FTI8_9MICC</name>
<keyword evidence="2" id="KW-1185">Reference proteome</keyword>
<dbReference type="EMBL" id="JBHMFI010000001">
    <property type="protein sequence ID" value="MFB9069998.1"/>
    <property type="molecule type" value="Genomic_DNA"/>
</dbReference>
<accession>A0ABV5FTI8</accession>
<sequence>MVSTRWDGRWPSEAGAALATVASVASVASGALSRSLTFPYSTTLAAFIPGSGRMAP</sequence>
<protein>
    <submittedName>
        <fullName evidence="1">Uncharacterized protein</fullName>
    </submittedName>
</protein>
<comment type="caution">
    <text evidence="1">The sequence shown here is derived from an EMBL/GenBank/DDBJ whole genome shotgun (WGS) entry which is preliminary data.</text>
</comment>